<keyword evidence="3" id="KW-1185">Reference proteome</keyword>
<accession>A0A212D9Z1</accession>
<evidence type="ECO:0000313" key="2">
    <source>
        <dbReference type="EMBL" id="OWK15006.1"/>
    </source>
</evidence>
<evidence type="ECO:0000256" key="1">
    <source>
        <dbReference type="SAM" id="MobiDB-lite"/>
    </source>
</evidence>
<gene>
    <name evidence="2" type="ORF">Celaphus_00000460</name>
</gene>
<feature type="region of interest" description="Disordered" evidence="1">
    <location>
        <begin position="1"/>
        <end position="32"/>
    </location>
</feature>
<protein>
    <submittedName>
        <fullName evidence="2">Uncharacterized protein</fullName>
    </submittedName>
</protein>
<comment type="caution">
    <text evidence="2">The sequence shown here is derived from an EMBL/GenBank/DDBJ whole genome shotgun (WGS) entry which is preliminary data.</text>
</comment>
<organism evidence="2 3">
    <name type="scientific">Cervus elaphus hippelaphus</name>
    <name type="common">European red deer</name>
    <dbReference type="NCBI Taxonomy" id="46360"/>
    <lineage>
        <taxon>Eukaryota</taxon>
        <taxon>Metazoa</taxon>
        <taxon>Chordata</taxon>
        <taxon>Craniata</taxon>
        <taxon>Vertebrata</taxon>
        <taxon>Euteleostomi</taxon>
        <taxon>Mammalia</taxon>
        <taxon>Eutheria</taxon>
        <taxon>Laurasiatheria</taxon>
        <taxon>Artiodactyla</taxon>
        <taxon>Ruminantia</taxon>
        <taxon>Pecora</taxon>
        <taxon>Cervidae</taxon>
        <taxon>Cervinae</taxon>
        <taxon>Cervus</taxon>
    </lineage>
</organism>
<dbReference type="Proteomes" id="UP000242450">
    <property type="component" value="Chromosome 5"/>
</dbReference>
<dbReference type="EMBL" id="MKHE01000005">
    <property type="protein sequence ID" value="OWK15006.1"/>
    <property type="molecule type" value="Genomic_DNA"/>
</dbReference>
<feature type="compositionally biased region" description="Basic and acidic residues" evidence="1">
    <location>
        <begin position="1"/>
        <end position="13"/>
    </location>
</feature>
<proteinExistence type="predicted"/>
<feature type="region of interest" description="Disordered" evidence="1">
    <location>
        <begin position="142"/>
        <end position="182"/>
    </location>
</feature>
<feature type="non-terminal residue" evidence="2">
    <location>
        <position position="1"/>
    </location>
</feature>
<reference evidence="2 3" key="1">
    <citation type="journal article" date="2018" name="Mol. Genet. Genomics">
        <title>The red deer Cervus elaphus genome CerEla1.0: sequencing, annotating, genes, and chromosomes.</title>
        <authorList>
            <person name="Bana N.A."/>
            <person name="Nyiri A."/>
            <person name="Nagy J."/>
            <person name="Frank K."/>
            <person name="Nagy T."/>
            <person name="Steger V."/>
            <person name="Schiller M."/>
            <person name="Lakatos P."/>
            <person name="Sugar L."/>
            <person name="Horn P."/>
            <person name="Barta E."/>
            <person name="Orosz L."/>
        </authorList>
    </citation>
    <scope>NUCLEOTIDE SEQUENCE [LARGE SCALE GENOMIC DNA]</scope>
    <source>
        <strain evidence="2">Hungarian</strain>
    </source>
</reference>
<dbReference type="Gene3D" id="2.60.120.650">
    <property type="entry name" value="Cupin"/>
    <property type="match status" value="1"/>
</dbReference>
<dbReference type="OrthoDB" id="425950at2759"/>
<sequence>KEKPAGDGKEKGTVPKQAKVEAAGGPSPFNSDSPCGLFESLISPIKSETFFKEFREQKPLLIQRDDLELPVHALRSEESVQPRCVRGKKKVLNQEGKVHFLQLRKDFDQKGPAEAGVLLRLQCVHNPPRGVRACRPTTMTSRFSSLARGKETPAPVPTHGARRGPGSEAPRARTGVQAEAGRGTIQQADTPEGLAHSTHATIPTSGAVRGEISFRTPFWGSRLGL</sequence>
<name>A0A212D9Z1_CEREH</name>
<feature type="non-terminal residue" evidence="2">
    <location>
        <position position="225"/>
    </location>
</feature>
<dbReference type="AlphaFoldDB" id="A0A212D9Z1"/>
<evidence type="ECO:0000313" key="3">
    <source>
        <dbReference type="Proteomes" id="UP000242450"/>
    </source>
</evidence>